<protein>
    <submittedName>
        <fullName evidence="2">Uncharacterized protein</fullName>
    </submittedName>
</protein>
<dbReference type="Proteomes" id="UP000054560">
    <property type="component" value="Unassembled WGS sequence"/>
</dbReference>
<sequence length="198" mass="22657">MVDEPRKHRHLRDRLHRRKDKGQISPIPIIDTSQDGSFFSSVPSFKSIDSFRRQSSSSPPPIPVAKSFNDSRWHRSMLFLRAAKREEHRLAKIAVNKNGSSRWDAKGHMKEDAKKHTVFVRSHDELFALRRQDSKLMDRLPSWDETPPDTGAQDDSQMLRQGHETTAQLAGDYDFDFLPPIPAAVSAKEKATQKKSIS</sequence>
<dbReference type="AlphaFoldDB" id="A0A0L0GCZ4"/>
<keyword evidence="3" id="KW-1185">Reference proteome</keyword>
<feature type="region of interest" description="Disordered" evidence="1">
    <location>
        <begin position="138"/>
        <end position="165"/>
    </location>
</feature>
<feature type="compositionally biased region" description="Polar residues" evidence="1">
    <location>
        <begin position="153"/>
        <end position="165"/>
    </location>
</feature>
<dbReference type="GeneID" id="25901581"/>
<reference evidence="2 3" key="1">
    <citation type="submission" date="2011-02" db="EMBL/GenBank/DDBJ databases">
        <title>The Genome Sequence of Sphaeroforma arctica JP610.</title>
        <authorList>
            <consortium name="The Broad Institute Genome Sequencing Platform"/>
            <person name="Russ C."/>
            <person name="Cuomo C."/>
            <person name="Young S.K."/>
            <person name="Zeng Q."/>
            <person name="Gargeya S."/>
            <person name="Alvarado L."/>
            <person name="Berlin A."/>
            <person name="Chapman S.B."/>
            <person name="Chen Z."/>
            <person name="Freedman E."/>
            <person name="Gellesch M."/>
            <person name="Goldberg J."/>
            <person name="Griggs A."/>
            <person name="Gujja S."/>
            <person name="Heilman E."/>
            <person name="Heiman D."/>
            <person name="Howarth C."/>
            <person name="Mehta T."/>
            <person name="Neiman D."/>
            <person name="Pearson M."/>
            <person name="Roberts A."/>
            <person name="Saif S."/>
            <person name="Shea T."/>
            <person name="Shenoy N."/>
            <person name="Sisk P."/>
            <person name="Stolte C."/>
            <person name="Sykes S."/>
            <person name="White J."/>
            <person name="Yandava C."/>
            <person name="Burger G."/>
            <person name="Gray M.W."/>
            <person name="Holland P.W.H."/>
            <person name="King N."/>
            <person name="Lang F.B.F."/>
            <person name="Roger A.J."/>
            <person name="Ruiz-Trillo I."/>
            <person name="Haas B."/>
            <person name="Nusbaum C."/>
            <person name="Birren B."/>
        </authorList>
    </citation>
    <scope>NUCLEOTIDE SEQUENCE [LARGE SCALE GENOMIC DNA]</scope>
    <source>
        <strain evidence="2 3">JP610</strain>
    </source>
</reference>
<dbReference type="RefSeq" id="XP_014160686.1">
    <property type="nucleotide sequence ID" value="XM_014305211.1"/>
</dbReference>
<gene>
    <name evidence="2" type="ORF">SARC_01077</name>
</gene>
<feature type="compositionally biased region" description="Basic residues" evidence="1">
    <location>
        <begin position="7"/>
        <end position="20"/>
    </location>
</feature>
<proteinExistence type="predicted"/>
<accession>A0A0L0GCZ4</accession>
<name>A0A0L0GCZ4_9EUKA</name>
<feature type="region of interest" description="Disordered" evidence="1">
    <location>
        <begin position="1"/>
        <end position="38"/>
    </location>
</feature>
<dbReference type="EMBL" id="KQ241636">
    <property type="protein sequence ID" value="KNC86784.1"/>
    <property type="molecule type" value="Genomic_DNA"/>
</dbReference>
<evidence type="ECO:0000256" key="1">
    <source>
        <dbReference type="SAM" id="MobiDB-lite"/>
    </source>
</evidence>
<evidence type="ECO:0000313" key="2">
    <source>
        <dbReference type="EMBL" id="KNC86784.1"/>
    </source>
</evidence>
<evidence type="ECO:0000313" key="3">
    <source>
        <dbReference type="Proteomes" id="UP000054560"/>
    </source>
</evidence>
<organism evidence="2 3">
    <name type="scientific">Sphaeroforma arctica JP610</name>
    <dbReference type="NCBI Taxonomy" id="667725"/>
    <lineage>
        <taxon>Eukaryota</taxon>
        <taxon>Ichthyosporea</taxon>
        <taxon>Ichthyophonida</taxon>
        <taxon>Sphaeroforma</taxon>
    </lineage>
</organism>